<comment type="caution">
    <text evidence="1">The sequence shown here is derived from an EMBL/GenBank/DDBJ whole genome shotgun (WGS) entry which is preliminary data.</text>
</comment>
<evidence type="ECO:0000313" key="2">
    <source>
        <dbReference type="Proteomes" id="UP000615446"/>
    </source>
</evidence>
<proteinExistence type="predicted"/>
<name>A0A8H3R141_9GLOM</name>
<gene>
    <name evidence="1" type="ORF">RCL2_002606600</name>
</gene>
<sequence>MNLALKWSKSWFERPPDCKQTTIVKNFPFPNNTGIIKIDVGQGEDFWILTENYELYHWDAIRGKFILKLQVSGFARDFSVGSDGSVILIFGNAVWIRKYFESWESIYKNDDLRNISICDRNLVFIANYGYLFVGRYYNYAYSWERYATHYINYQVSCAFHDKSLWFIGYDHYVNLFVDKDTIIIRSEVPFKQIKALSEQHVIGIDEYDTLWEYTNGIWTGIKENVRSATINYNGDIFHIDNNNYIYKISKNVYHFEYLFAYQDVNINNFNKVFPFSNNTGIIKIDVGQGEDFWILTEKYEVIYLVDTNTESYLDNDVIKEKFIHKAKTNEPVFDFSVRSDGTVIVSNYLYDLCIKNDINLW</sequence>
<protein>
    <submittedName>
        <fullName evidence="1">Uncharacterized protein</fullName>
    </submittedName>
</protein>
<reference evidence="1" key="1">
    <citation type="submission" date="2019-10" db="EMBL/GenBank/DDBJ databases">
        <title>Conservation and host-specific expression of non-tandemly repeated heterogenous ribosome RNA gene in arbuscular mycorrhizal fungi.</title>
        <authorList>
            <person name="Maeda T."/>
            <person name="Kobayashi Y."/>
            <person name="Nakagawa T."/>
            <person name="Ezawa T."/>
            <person name="Yamaguchi K."/>
            <person name="Bino T."/>
            <person name="Nishimoto Y."/>
            <person name="Shigenobu S."/>
            <person name="Kawaguchi M."/>
        </authorList>
    </citation>
    <scope>NUCLEOTIDE SEQUENCE</scope>
    <source>
        <strain evidence="1">HR1</strain>
    </source>
</reference>
<evidence type="ECO:0000313" key="1">
    <source>
        <dbReference type="EMBL" id="GES99573.1"/>
    </source>
</evidence>
<dbReference type="Proteomes" id="UP000615446">
    <property type="component" value="Unassembled WGS sequence"/>
</dbReference>
<organism evidence="1 2">
    <name type="scientific">Rhizophagus clarus</name>
    <dbReference type="NCBI Taxonomy" id="94130"/>
    <lineage>
        <taxon>Eukaryota</taxon>
        <taxon>Fungi</taxon>
        <taxon>Fungi incertae sedis</taxon>
        <taxon>Mucoromycota</taxon>
        <taxon>Glomeromycotina</taxon>
        <taxon>Glomeromycetes</taxon>
        <taxon>Glomerales</taxon>
        <taxon>Glomeraceae</taxon>
        <taxon>Rhizophagus</taxon>
    </lineage>
</organism>
<dbReference type="AlphaFoldDB" id="A0A8H3R141"/>
<dbReference type="EMBL" id="BLAL01000281">
    <property type="protein sequence ID" value="GES99573.1"/>
    <property type="molecule type" value="Genomic_DNA"/>
</dbReference>
<dbReference type="OrthoDB" id="2387937at2759"/>
<accession>A0A8H3R141</accession>